<keyword evidence="3" id="KW-1185">Reference proteome</keyword>
<organism evidence="2 3">
    <name type="scientific">Metabacillus litoralis</name>
    <dbReference type="NCBI Taxonomy" id="152268"/>
    <lineage>
        <taxon>Bacteria</taxon>
        <taxon>Bacillati</taxon>
        <taxon>Bacillota</taxon>
        <taxon>Bacilli</taxon>
        <taxon>Bacillales</taxon>
        <taxon>Bacillaceae</taxon>
        <taxon>Metabacillus</taxon>
    </lineage>
</organism>
<sequence length="256" mass="30306">MVYIKNHSNRSLYKQPSEIMVKSNQKFFRKNSLEELLNNQEKVNKSLDKSTKEVNSILKETKFEQIQQFNHLVTQLEEQEKRTTPLIENLDTQQKVYDMFLLRLNKLEKLHLELVQKHDDKEVIHQAMMDQLTIQDNALQKMSKNIETYADLHKDLNNQINTQHKTNEEILKALELQEAFHQTVLEKLDQQDALNQKTANELDTLKSTLFERINYVVEKIEDNYKSIITYFGKLLKIEKPAVKMEEEKQKETVGSN</sequence>
<evidence type="ECO:0000313" key="3">
    <source>
        <dbReference type="Proteomes" id="UP000321363"/>
    </source>
</evidence>
<proteinExistence type="predicted"/>
<dbReference type="OrthoDB" id="2927922at2"/>
<dbReference type="EMBL" id="VOQF01000001">
    <property type="protein sequence ID" value="TXC93116.1"/>
    <property type="molecule type" value="Genomic_DNA"/>
</dbReference>
<keyword evidence="1" id="KW-0175">Coiled coil</keyword>
<dbReference type="AlphaFoldDB" id="A0A5C6W588"/>
<comment type="caution">
    <text evidence="2">The sequence shown here is derived from an EMBL/GenBank/DDBJ whole genome shotgun (WGS) entry which is preliminary data.</text>
</comment>
<gene>
    <name evidence="2" type="ORF">FS935_02685</name>
</gene>
<evidence type="ECO:0000313" key="2">
    <source>
        <dbReference type="EMBL" id="TXC93116.1"/>
    </source>
</evidence>
<protein>
    <submittedName>
        <fullName evidence="2">Uncharacterized protein</fullName>
    </submittedName>
</protein>
<dbReference type="RefSeq" id="WP_146945976.1">
    <property type="nucleotide sequence ID" value="NZ_VOQF01000001.1"/>
</dbReference>
<evidence type="ECO:0000256" key="1">
    <source>
        <dbReference type="SAM" id="Coils"/>
    </source>
</evidence>
<reference evidence="2 3" key="1">
    <citation type="journal article" date="2005" name="Int. J. Syst. Evol. Microbiol.">
        <title>Bacillus litoralis sp. nov., isolated from a tidal flat of the Yellow Sea in Korea.</title>
        <authorList>
            <person name="Yoon J.H."/>
            <person name="Oh T.K."/>
        </authorList>
    </citation>
    <scope>NUCLEOTIDE SEQUENCE [LARGE SCALE GENOMIC DNA]</scope>
    <source>
        <strain evidence="2 3">SW-211</strain>
    </source>
</reference>
<dbReference type="Proteomes" id="UP000321363">
    <property type="component" value="Unassembled WGS sequence"/>
</dbReference>
<name>A0A5C6W588_9BACI</name>
<feature type="coiled-coil region" evidence="1">
    <location>
        <begin position="139"/>
        <end position="191"/>
    </location>
</feature>
<accession>A0A5C6W588</accession>